<sequence>MDDVLDMEYRYWLFLESHPAHTGLPPKAHSDAMEALVQALTDCLVHPSQVQVKAPFTHEEVQELNTLLSSFGDKSGVQLIIRTHLITRIFMHVLHWLQSHFRPQKPLPDNVPKPAYLSYLTHQIQARHQSPSFFRTLLDVIVSILFLGILFMLYLHAIHAQRLDAEYELGGVRMRNMGMGDVGPLLVIGGCTCLVVCLLDICRSVSMFNQSNKPQSFWVHQ</sequence>
<name>A0ABR1IYV9_9AGAR</name>
<reference evidence="2 3" key="1">
    <citation type="submission" date="2024-01" db="EMBL/GenBank/DDBJ databases">
        <title>A draft genome for the cacao thread blight pathogen Marasmiellus scandens.</title>
        <authorList>
            <person name="Baruah I.K."/>
            <person name="Leung J."/>
            <person name="Bukari Y."/>
            <person name="Amoako-Attah I."/>
            <person name="Meinhardt L.W."/>
            <person name="Bailey B.A."/>
            <person name="Cohen S.P."/>
        </authorList>
    </citation>
    <scope>NUCLEOTIDE SEQUENCE [LARGE SCALE GENOMIC DNA]</scope>
    <source>
        <strain evidence="2 3">GH-19</strain>
    </source>
</reference>
<comment type="caution">
    <text evidence="2">The sequence shown here is derived from an EMBL/GenBank/DDBJ whole genome shotgun (WGS) entry which is preliminary data.</text>
</comment>
<keyword evidence="3" id="KW-1185">Reference proteome</keyword>
<dbReference type="Proteomes" id="UP001498398">
    <property type="component" value="Unassembled WGS sequence"/>
</dbReference>
<gene>
    <name evidence="2" type="ORF">VKT23_015094</name>
</gene>
<evidence type="ECO:0000313" key="3">
    <source>
        <dbReference type="Proteomes" id="UP001498398"/>
    </source>
</evidence>
<evidence type="ECO:0000256" key="1">
    <source>
        <dbReference type="SAM" id="Phobius"/>
    </source>
</evidence>
<protein>
    <submittedName>
        <fullName evidence="2">Uncharacterized protein</fullName>
    </submittedName>
</protein>
<feature type="transmembrane region" description="Helical" evidence="1">
    <location>
        <begin position="182"/>
        <end position="202"/>
    </location>
</feature>
<feature type="transmembrane region" description="Helical" evidence="1">
    <location>
        <begin position="137"/>
        <end position="157"/>
    </location>
</feature>
<keyword evidence="1" id="KW-0812">Transmembrane</keyword>
<organism evidence="2 3">
    <name type="scientific">Marasmiellus scandens</name>
    <dbReference type="NCBI Taxonomy" id="2682957"/>
    <lineage>
        <taxon>Eukaryota</taxon>
        <taxon>Fungi</taxon>
        <taxon>Dikarya</taxon>
        <taxon>Basidiomycota</taxon>
        <taxon>Agaricomycotina</taxon>
        <taxon>Agaricomycetes</taxon>
        <taxon>Agaricomycetidae</taxon>
        <taxon>Agaricales</taxon>
        <taxon>Marasmiineae</taxon>
        <taxon>Omphalotaceae</taxon>
        <taxon>Marasmiellus</taxon>
    </lineage>
</organism>
<keyword evidence="1" id="KW-1133">Transmembrane helix</keyword>
<accession>A0ABR1IYV9</accession>
<dbReference type="EMBL" id="JBANRG010000049">
    <property type="protein sequence ID" value="KAK7444777.1"/>
    <property type="molecule type" value="Genomic_DNA"/>
</dbReference>
<keyword evidence="1" id="KW-0472">Membrane</keyword>
<evidence type="ECO:0000313" key="2">
    <source>
        <dbReference type="EMBL" id="KAK7444777.1"/>
    </source>
</evidence>
<proteinExistence type="predicted"/>